<keyword evidence="1" id="KW-0472">Membrane</keyword>
<reference evidence="2 3" key="1">
    <citation type="journal article" date="2018" name="Biotechnol. Biofuels">
        <title>Integrative visual omics of the white-rot fungus Polyporus brumalis exposes the biotechnological potential of its oxidative enzymes for delignifying raw plant biomass.</title>
        <authorList>
            <person name="Miyauchi S."/>
            <person name="Rancon A."/>
            <person name="Drula E."/>
            <person name="Hage H."/>
            <person name="Chaduli D."/>
            <person name="Favel A."/>
            <person name="Grisel S."/>
            <person name="Henrissat B."/>
            <person name="Herpoel-Gimbert I."/>
            <person name="Ruiz-Duenas F.J."/>
            <person name="Chevret D."/>
            <person name="Hainaut M."/>
            <person name="Lin J."/>
            <person name="Wang M."/>
            <person name="Pangilinan J."/>
            <person name="Lipzen A."/>
            <person name="Lesage-Meessen L."/>
            <person name="Navarro D."/>
            <person name="Riley R."/>
            <person name="Grigoriev I.V."/>
            <person name="Zhou S."/>
            <person name="Raouche S."/>
            <person name="Rosso M.N."/>
        </authorList>
    </citation>
    <scope>NUCLEOTIDE SEQUENCE [LARGE SCALE GENOMIC DNA]</scope>
    <source>
        <strain evidence="2 3">BRFM 1820</strain>
    </source>
</reference>
<evidence type="ECO:0000256" key="1">
    <source>
        <dbReference type="SAM" id="Phobius"/>
    </source>
</evidence>
<feature type="transmembrane region" description="Helical" evidence="1">
    <location>
        <begin position="316"/>
        <end position="338"/>
    </location>
</feature>
<accession>A0A371CN47</accession>
<organism evidence="2 3">
    <name type="scientific">Lentinus brumalis</name>
    <dbReference type="NCBI Taxonomy" id="2498619"/>
    <lineage>
        <taxon>Eukaryota</taxon>
        <taxon>Fungi</taxon>
        <taxon>Dikarya</taxon>
        <taxon>Basidiomycota</taxon>
        <taxon>Agaricomycotina</taxon>
        <taxon>Agaricomycetes</taxon>
        <taxon>Polyporales</taxon>
        <taxon>Polyporaceae</taxon>
        <taxon>Lentinus</taxon>
    </lineage>
</organism>
<dbReference type="Proteomes" id="UP000256964">
    <property type="component" value="Unassembled WGS sequence"/>
</dbReference>
<evidence type="ECO:0000313" key="3">
    <source>
        <dbReference type="Proteomes" id="UP000256964"/>
    </source>
</evidence>
<protein>
    <submittedName>
        <fullName evidence="2">Uncharacterized protein</fullName>
    </submittedName>
</protein>
<feature type="transmembrane region" description="Helical" evidence="1">
    <location>
        <begin position="50"/>
        <end position="72"/>
    </location>
</feature>
<keyword evidence="1" id="KW-1133">Transmembrane helix</keyword>
<feature type="transmembrane region" description="Helical" evidence="1">
    <location>
        <begin position="245"/>
        <end position="262"/>
    </location>
</feature>
<feature type="transmembrane region" description="Helical" evidence="1">
    <location>
        <begin position="84"/>
        <end position="107"/>
    </location>
</feature>
<dbReference type="OrthoDB" id="2753136at2759"/>
<dbReference type="AlphaFoldDB" id="A0A371CN47"/>
<name>A0A371CN47_9APHY</name>
<evidence type="ECO:0000313" key="2">
    <source>
        <dbReference type="EMBL" id="RDX41708.1"/>
    </source>
</evidence>
<gene>
    <name evidence="2" type="ORF">OH76DRAFT_185493</name>
</gene>
<feature type="transmembrane region" description="Helical" evidence="1">
    <location>
        <begin position="191"/>
        <end position="209"/>
    </location>
</feature>
<keyword evidence="1" id="KW-0812">Transmembrane</keyword>
<proteinExistence type="predicted"/>
<dbReference type="EMBL" id="KZ857504">
    <property type="protein sequence ID" value="RDX41708.1"/>
    <property type="molecule type" value="Genomic_DNA"/>
</dbReference>
<sequence>MSSSARVHTTETLNVTQAEYIHDLAKVAKDGLQELYSDRWYVLGSSGIDVVVRVGSLAFFTAIAIGAAYSVFSRQTGRTDRDTVPFKLLSVIALWWISAAASAVTVLSKALRRYHRLASDMSAIADQLDGVADCSISAGDCAYAFHYYKPAYTYAMDRCVGTMALSAKEVAMEALVCVFMLSLLKSGTAKLVKGGILALLLATFASAAVHTKHACWPEPVPAESRIPPWNVVEEDLEMDPTTSRLFWATVALALWLAVQRAWENRHIVKTHYIGSPGHIQSSAVAVCVIPLGALVVLMLIREAFWGPRNLAEYGLLSWINGFGIPLLGVCPCLALLAYRSRTPSEGVTKIESDVGGGA</sequence>
<feature type="transmembrane region" description="Helical" evidence="1">
    <location>
        <begin position="283"/>
        <end position="304"/>
    </location>
</feature>
<keyword evidence="3" id="KW-1185">Reference proteome</keyword>